<dbReference type="EMBL" id="MN740691">
    <property type="protein sequence ID" value="QHU07893.1"/>
    <property type="molecule type" value="Genomic_DNA"/>
</dbReference>
<protein>
    <submittedName>
        <fullName evidence="1">Uncharacterized protein</fullName>
    </submittedName>
</protein>
<organism evidence="1">
    <name type="scientific">viral metagenome</name>
    <dbReference type="NCBI Taxonomy" id="1070528"/>
    <lineage>
        <taxon>unclassified sequences</taxon>
        <taxon>metagenomes</taxon>
        <taxon>organismal metagenomes</taxon>
    </lineage>
</organism>
<evidence type="ECO:0000313" key="1">
    <source>
        <dbReference type="EMBL" id="QHU07893.1"/>
    </source>
</evidence>
<accession>A0A6C0JRB2</accession>
<proteinExistence type="predicted"/>
<name>A0A6C0JRB2_9ZZZZ</name>
<sequence>MKKETIPTQRASLSDNPPVSIPDEYNIQKLSLDQIKNCIGEAPDNEVAIVQYSWLEDFLKVLEHFMLVHNLKELKSEEVVGLWRFVSEGKRIRNNFLTVLSDERIYNYLSTLTNPLKFLYDESEGKMAMKGVFLYQVSYHLDVVTVRIKKSKYLFEKLFFDDDCVSWIKRNDNKYTIERELIEQVHDDLEKKIKKVLNSEYDPIMKS</sequence>
<reference evidence="1" key="1">
    <citation type="journal article" date="2020" name="Nature">
        <title>Giant virus diversity and host interactions through global metagenomics.</title>
        <authorList>
            <person name="Schulz F."/>
            <person name="Roux S."/>
            <person name="Paez-Espino D."/>
            <person name="Jungbluth S."/>
            <person name="Walsh D.A."/>
            <person name="Denef V.J."/>
            <person name="McMahon K.D."/>
            <person name="Konstantinidis K.T."/>
            <person name="Eloe-Fadrosh E.A."/>
            <person name="Kyrpides N.C."/>
            <person name="Woyke T."/>
        </authorList>
    </citation>
    <scope>NUCLEOTIDE SEQUENCE</scope>
    <source>
        <strain evidence="1">GVMAG-S-1041349-163</strain>
    </source>
</reference>
<dbReference type="AlphaFoldDB" id="A0A6C0JRB2"/>